<dbReference type="EMBL" id="KI925463">
    <property type="protein sequence ID" value="ETW77301.1"/>
    <property type="molecule type" value="Genomic_DNA"/>
</dbReference>
<dbReference type="InterPro" id="IPR029058">
    <property type="entry name" value="AB_hydrolase_fold"/>
</dbReference>
<gene>
    <name evidence="3" type="ORF">HETIRDRAFT_326661</name>
</gene>
<dbReference type="STRING" id="747525.W4JWR5"/>
<evidence type="ECO:0000256" key="1">
    <source>
        <dbReference type="SAM" id="MobiDB-lite"/>
    </source>
</evidence>
<name>W4JWR5_HETIT</name>
<dbReference type="Proteomes" id="UP000030671">
    <property type="component" value="Unassembled WGS sequence"/>
</dbReference>
<dbReference type="GO" id="GO:0016787">
    <property type="term" value="F:hydrolase activity"/>
    <property type="evidence" value="ECO:0007669"/>
    <property type="project" value="InterPro"/>
</dbReference>
<dbReference type="GeneID" id="20671260"/>
<evidence type="ECO:0000313" key="3">
    <source>
        <dbReference type="EMBL" id="ETW77301.1"/>
    </source>
</evidence>
<evidence type="ECO:0000313" key="4">
    <source>
        <dbReference type="Proteomes" id="UP000030671"/>
    </source>
</evidence>
<proteinExistence type="predicted"/>
<protein>
    <submittedName>
        <fullName evidence="3">Lysophospholipase</fullName>
    </submittedName>
</protein>
<evidence type="ECO:0000259" key="2">
    <source>
        <dbReference type="Pfam" id="PF02230"/>
    </source>
</evidence>
<feature type="domain" description="Phospholipase/carboxylesterase/thioesterase" evidence="2">
    <location>
        <begin position="43"/>
        <end position="156"/>
    </location>
</feature>
<organism evidence="3 4">
    <name type="scientific">Heterobasidion irregulare (strain TC 32-1)</name>
    <dbReference type="NCBI Taxonomy" id="747525"/>
    <lineage>
        <taxon>Eukaryota</taxon>
        <taxon>Fungi</taxon>
        <taxon>Dikarya</taxon>
        <taxon>Basidiomycota</taxon>
        <taxon>Agaricomycotina</taxon>
        <taxon>Agaricomycetes</taxon>
        <taxon>Russulales</taxon>
        <taxon>Bondarzewiaceae</taxon>
        <taxon>Heterobasidion</taxon>
        <taxon>Heterobasidion annosum species complex</taxon>
    </lineage>
</organism>
<feature type="region of interest" description="Disordered" evidence="1">
    <location>
        <begin position="13"/>
        <end position="36"/>
    </location>
</feature>
<reference evidence="3 4" key="1">
    <citation type="journal article" date="2012" name="New Phytol.">
        <title>Insight into trade-off between wood decay and parasitism from the genome of a fungal forest pathogen.</title>
        <authorList>
            <person name="Olson A."/>
            <person name="Aerts A."/>
            <person name="Asiegbu F."/>
            <person name="Belbahri L."/>
            <person name="Bouzid O."/>
            <person name="Broberg A."/>
            <person name="Canback B."/>
            <person name="Coutinho P.M."/>
            <person name="Cullen D."/>
            <person name="Dalman K."/>
            <person name="Deflorio G."/>
            <person name="van Diepen L.T."/>
            <person name="Dunand C."/>
            <person name="Duplessis S."/>
            <person name="Durling M."/>
            <person name="Gonthier P."/>
            <person name="Grimwood J."/>
            <person name="Fossdal C.G."/>
            <person name="Hansson D."/>
            <person name="Henrissat B."/>
            <person name="Hietala A."/>
            <person name="Himmelstrand K."/>
            <person name="Hoffmeister D."/>
            <person name="Hogberg N."/>
            <person name="James T.Y."/>
            <person name="Karlsson M."/>
            <person name="Kohler A."/>
            <person name="Kues U."/>
            <person name="Lee Y.H."/>
            <person name="Lin Y.C."/>
            <person name="Lind M."/>
            <person name="Lindquist E."/>
            <person name="Lombard V."/>
            <person name="Lucas S."/>
            <person name="Lunden K."/>
            <person name="Morin E."/>
            <person name="Murat C."/>
            <person name="Park J."/>
            <person name="Raffaello T."/>
            <person name="Rouze P."/>
            <person name="Salamov A."/>
            <person name="Schmutz J."/>
            <person name="Solheim H."/>
            <person name="Stahlberg J."/>
            <person name="Velez H."/>
            <person name="de Vries R.P."/>
            <person name="Wiebenga A."/>
            <person name="Woodward S."/>
            <person name="Yakovlev I."/>
            <person name="Garbelotto M."/>
            <person name="Martin F."/>
            <person name="Grigoriev I.V."/>
            <person name="Stenlid J."/>
        </authorList>
    </citation>
    <scope>NUCLEOTIDE SEQUENCE [LARGE SCALE GENOMIC DNA]</scope>
    <source>
        <strain evidence="3 4">TC 32-1</strain>
    </source>
</reference>
<dbReference type="SUPFAM" id="SSF53474">
    <property type="entry name" value="alpha/beta-Hydrolases"/>
    <property type="match status" value="1"/>
</dbReference>
<dbReference type="eggNOG" id="KOG2112">
    <property type="taxonomic scope" value="Eukaryota"/>
</dbReference>
<sequence length="293" mass="31310">MPDPTDIHVRASADIGAQIRRSPRTKPGPNASALPIPFTYTPSPDGVDENLLVLLHGLGDTHGPFASLGRALNLPQTATLALCASLQLPFLDAPGFQWYPSLTALAEPDPQADPTPAFDLISTVISYLTTECQWPANRVHMFGFAQGGSVAVETVVRWAREAEKGKGKDKEKEGDASAGVGALGSVASVCGSLLSYPTPGMPACPTPLFYFHRPSATRPSAASTLAALRKAFDSVTEASFPVKLTDDEGGEEGEVSMPRTRDEWEPVMRFWGQRLSRRAPADDGDIYEVMTGT</sequence>
<dbReference type="KEGG" id="hir:HETIRDRAFT_326661"/>
<dbReference type="InParanoid" id="W4JWR5"/>
<accession>W4JWR5</accession>
<keyword evidence="4" id="KW-1185">Reference proteome</keyword>
<dbReference type="RefSeq" id="XP_009550823.1">
    <property type="nucleotide sequence ID" value="XM_009552528.1"/>
</dbReference>
<dbReference type="OrthoDB" id="437457at2759"/>
<dbReference type="HOGENOM" id="CLU_062889_0_0_1"/>
<dbReference type="Gene3D" id="3.40.50.1820">
    <property type="entry name" value="alpha/beta hydrolase"/>
    <property type="match status" value="1"/>
</dbReference>
<dbReference type="AlphaFoldDB" id="W4JWR5"/>
<dbReference type="InterPro" id="IPR003140">
    <property type="entry name" value="PLipase/COase/thioEstase"/>
</dbReference>
<dbReference type="Pfam" id="PF02230">
    <property type="entry name" value="Abhydrolase_2"/>
    <property type="match status" value="1"/>
</dbReference>